<dbReference type="AlphaFoldDB" id="A0A8D8SUX5"/>
<evidence type="ECO:0000313" key="1">
    <source>
        <dbReference type="EMBL" id="CAG6672777.1"/>
    </source>
</evidence>
<proteinExistence type="predicted"/>
<protein>
    <submittedName>
        <fullName evidence="1">Uncharacterized protein</fullName>
    </submittedName>
</protein>
<dbReference type="EMBL" id="HBUF01229453">
    <property type="protein sequence ID" value="CAG6672795.1"/>
    <property type="molecule type" value="Transcribed_RNA"/>
</dbReference>
<sequence length="144" mass="15943">MLAIELFDPIQPFLEELRSDPTLKTGSITVCAYKKTSLDRNAIQSSSTLLSRNCLHCCLTAAMLVKAVALVVVLAVVVKADPNPQPDPNPGYFNKYGTYVQTVEDYASPFSPYFNAPYAAAYGSFNPYIDYAYPTPYVVARSYY</sequence>
<organism evidence="1">
    <name type="scientific">Cacopsylla melanoneura</name>
    <dbReference type="NCBI Taxonomy" id="428564"/>
    <lineage>
        <taxon>Eukaryota</taxon>
        <taxon>Metazoa</taxon>
        <taxon>Ecdysozoa</taxon>
        <taxon>Arthropoda</taxon>
        <taxon>Hexapoda</taxon>
        <taxon>Insecta</taxon>
        <taxon>Pterygota</taxon>
        <taxon>Neoptera</taxon>
        <taxon>Paraneoptera</taxon>
        <taxon>Hemiptera</taxon>
        <taxon>Sternorrhyncha</taxon>
        <taxon>Psylloidea</taxon>
        <taxon>Psyllidae</taxon>
        <taxon>Psyllinae</taxon>
        <taxon>Cacopsylla</taxon>
    </lineage>
</organism>
<dbReference type="EMBL" id="HBUF01229450">
    <property type="protein sequence ID" value="CAG6672777.1"/>
    <property type="molecule type" value="Transcribed_RNA"/>
</dbReference>
<reference evidence="1" key="1">
    <citation type="submission" date="2021-05" db="EMBL/GenBank/DDBJ databases">
        <authorList>
            <person name="Alioto T."/>
            <person name="Alioto T."/>
            <person name="Gomez Garrido J."/>
        </authorList>
    </citation>
    <scope>NUCLEOTIDE SEQUENCE</scope>
</reference>
<name>A0A8D8SUX5_9HEMI</name>
<accession>A0A8D8SUX5</accession>
<dbReference type="EMBL" id="HBUF01229449">
    <property type="protein sequence ID" value="CAG6672772.1"/>
    <property type="molecule type" value="Transcribed_RNA"/>
</dbReference>